<dbReference type="Proteomes" id="UP000630353">
    <property type="component" value="Unassembled WGS sequence"/>
</dbReference>
<keyword evidence="3" id="KW-1185">Reference proteome</keyword>
<name>A0A919CPI0_9PROT</name>
<reference evidence="2" key="2">
    <citation type="submission" date="2020-09" db="EMBL/GenBank/DDBJ databases">
        <authorList>
            <person name="Sun Q."/>
            <person name="Kim S."/>
        </authorList>
    </citation>
    <scope>NUCLEOTIDE SEQUENCE</scope>
    <source>
        <strain evidence="2">KCTC 42651</strain>
    </source>
</reference>
<dbReference type="InterPro" id="IPR019637">
    <property type="entry name" value="DUF2501"/>
</dbReference>
<evidence type="ECO:0000313" key="2">
    <source>
        <dbReference type="EMBL" id="GHD50383.1"/>
    </source>
</evidence>
<dbReference type="AlphaFoldDB" id="A0A919CPI0"/>
<evidence type="ECO:0000256" key="1">
    <source>
        <dbReference type="SAM" id="SignalP"/>
    </source>
</evidence>
<keyword evidence="1" id="KW-0732">Signal</keyword>
<sequence length="155" mass="15076">MTIRRTLAAPVLAAALLATAPAPVAAQSLNDLSKIGGGMLSGQSSSSSSSGGSLLSGLSSGSTSLASPQNTAGALAYCQQQGYAPDTATTVKDRLLSKIGGQPAASQDSGYLSGLSGILQAGDGGSFDLSKLKGVIGRKVCGAIADRAVSSFLGG</sequence>
<organism evidence="2 3">
    <name type="scientific">Thalassobaculum fulvum</name>
    <dbReference type="NCBI Taxonomy" id="1633335"/>
    <lineage>
        <taxon>Bacteria</taxon>
        <taxon>Pseudomonadati</taxon>
        <taxon>Pseudomonadota</taxon>
        <taxon>Alphaproteobacteria</taxon>
        <taxon>Rhodospirillales</taxon>
        <taxon>Thalassobaculaceae</taxon>
        <taxon>Thalassobaculum</taxon>
    </lineage>
</organism>
<comment type="caution">
    <text evidence="2">The sequence shown here is derived from an EMBL/GenBank/DDBJ whole genome shotgun (WGS) entry which is preliminary data.</text>
</comment>
<reference evidence="2" key="1">
    <citation type="journal article" date="2014" name="Int. J. Syst. Evol. Microbiol.">
        <title>Complete genome sequence of Corynebacterium casei LMG S-19264T (=DSM 44701T), isolated from a smear-ripened cheese.</title>
        <authorList>
            <consortium name="US DOE Joint Genome Institute (JGI-PGF)"/>
            <person name="Walter F."/>
            <person name="Albersmeier A."/>
            <person name="Kalinowski J."/>
            <person name="Ruckert C."/>
        </authorList>
    </citation>
    <scope>NUCLEOTIDE SEQUENCE</scope>
    <source>
        <strain evidence="2">KCTC 42651</strain>
    </source>
</reference>
<accession>A0A919CPI0</accession>
<proteinExistence type="predicted"/>
<feature type="signal peptide" evidence="1">
    <location>
        <begin position="1"/>
        <end position="26"/>
    </location>
</feature>
<gene>
    <name evidence="2" type="ORF">GCM10017083_23570</name>
</gene>
<feature type="chain" id="PRO_5036805155" description="DUF2501 domain-containing protein" evidence="1">
    <location>
        <begin position="27"/>
        <end position="155"/>
    </location>
</feature>
<evidence type="ECO:0008006" key="4">
    <source>
        <dbReference type="Google" id="ProtNLM"/>
    </source>
</evidence>
<dbReference type="EMBL" id="BMZS01000005">
    <property type="protein sequence ID" value="GHD50383.1"/>
    <property type="molecule type" value="Genomic_DNA"/>
</dbReference>
<evidence type="ECO:0000313" key="3">
    <source>
        <dbReference type="Proteomes" id="UP000630353"/>
    </source>
</evidence>
<dbReference type="Pfam" id="PF10696">
    <property type="entry name" value="DUF2501"/>
    <property type="match status" value="1"/>
</dbReference>
<protein>
    <recommendedName>
        <fullName evidence="4">DUF2501 domain-containing protein</fullName>
    </recommendedName>
</protein>
<dbReference type="RefSeq" id="WP_189989685.1">
    <property type="nucleotide sequence ID" value="NZ_BMZS01000005.1"/>
</dbReference>